<gene>
    <name evidence="2" type="ORF">CONCODRAFT_80026</name>
</gene>
<sequence length="145" mass="16753">MPFPRIRISVKTKTRAVKLGWIALAFYLFKKFEIWDNLVNEPIITQSFFYIPAIISTIIVISVYLYIKFIKRVKLNLKADNQGAEGKFEVDSWETTAKSEIQLATVFGLLSFLFWTFSCWLIWGFLTPVLMIVETIGALSILSFI</sequence>
<dbReference type="PANTHER" id="PTHR31134:SF1">
    <property type="entry name" value="TRANSMEMBRANE PROTEIN 128"/>
    <property type="match status" value="1"/>
</dbReference>
<protein>
    <submittedName>
        <fullName evidence="2">Uncharacterized protein</fullName>
    </submittedName>
</protein>
<dbReference type="OrthoDB" id="58903at2759"/>
<feature type="transmembrane region" description="Helical" evidence="1">
    <location>
        <begin position="103"/>
        <end position="123"/>
    </location>
</feature>
<accession>A0A137NY25</accession>
<evidence type="ECO:0000313" key="2">
    <source>
        <dbReference type="EMBL" id="KXN67695.1"/>
    </source>
</evidence>
<feature type="transmembrane region" description="Helical" evidence="1">
    <location>
        <begin position="49"/>
        <end position="67"/>
    </location>
</feature>
<dbReference type="AlphaFoldDB" id="A0A137NY25"/>
<keyword evidence="1" id="KW-0472">Membrane</keyword>
<proteinExistence type="predicted"/>
<keyword evidence="3" id="KW-1185">Reference proteome</keyword>
<dbReference type="EMBL" id="KQ964618">
    <property type="protein sequence ID" value="KXN67695.1"/>
    <property type="molecule type" value="Genomic_DNA"/>
</dbReference>
<evidence type="ECO:0000313" key="3">
    <source>
        <dbReference type="Proteomes" id="UP000070444"/>
    </source>
</evidence>
<organism evidence="2 3">
    <name type="scientific">Conidiobolus coronatus (strain ATCC 28846 / CBS 209.66 / NRRL 28638)</name>
    <name type="common">Delacroixia coronata</name>
    <dbReference type="NCBI Taxonomy" id="796925"/>
    <lineage>
        <taxon>Eukaryota</taxon>
        <taxon>Fungi</taxon>
        <taxon>Fungi incertae sedis</taxon>
        <taxon>Zoopagomycota</taxon>
        <taxon>Entomophthoromycotina</taxon>
        <taxon>Entomophthoromycetes</taxon>
        <taxon>Entomophthorales</taxon>
        <taxon>Ancylistaceae</taxon>
        <taxon>Conidiobolus</taxon>
    </lineage>
</organism>
<feature type="transmembrane region" description="Helical" evidence="1">
    <location>
        <begin position="12"/>
        <end position="29"/>
    </location>
</feature>
<dbReference type="PANTHER" id="PTHR31134">
    <property type="entry name" value="TRANSMEMBRANE PROTEIN 128"/>
    <property type="match status" value="1"/>
</dbReference>
<reference evidence="2 3" key="1">
    <citation type="journal article" date="2015" name="Genome Biol. Evol.">
        <title>Phylogenomic analyses indicate that early fungi evolved digesting cell walls of algal ancestors of land plants.</title>
        <authorList>
            <person name="Chang Y."/>
            <person name="Wang S."/>
            <person name="Sekimoto S."/>
            <person name="Aerts A.L."/>
            <person name="Choi C."/>
            <person name="Clum A."/>
            <person name="LaButti K.M."/>
            <person name="Lindquist E.A."/>
            <person name="Yee Ngan C."/>
            <person name="Ohm R.A."/>
            <person name="Salamov A.A."/>
            <person name="Grigoriev I.V."/>
            <person name="Spatafora J.W."/>
            <person name="Berbee M.L."/>
        </authorList>
    </citation>
    <scope>NUCLEOTIDE SEQUENCE [LARGE SCALE GENOMIC DNA]</scope>
    <source>
        <strain evidence="2 3">NRRL 28638</strain>
    </source>
</reference>
<dbReference type="InterPro" id="IPR033579">
    <property type="entry name" value="TMEM128"/>
</dbReference>
<dbReference type="Pfam" id="PF20479">
    <property type="entry name" value="TMEM128"/>
    <property type="match status" value="1"/>
</dbReference>
<keyword evidence="1" id="KW-1133">Transmembrane helix</keyword>
<evidence type="ECO:0000256" key="1">
    <source>
        <dbReference type="SAM" id="Phobius"/>
    </source>
</evidence>
<name>A0A137NY25_CONC2</name>
<keyword evidence="1" id="KW-0812">Transmembrane</keyword>
<dbReference type="Proteomes" id="UP000070444">
    <property type="component" value="Unassembled WGS sequence"/>
</dbReference>